<evidence type="ECO:0000313" key="1">
    <source>
        <dbReference type="Proteomes" id="UP000887574"/>
    </source>
</evidence>
<sequence length="183" mass="20939">MVILRRRKIPVNTCQLCTNGHLEQELRASYTRATSVIVTGEEGKAQGQLTVTEEKLSEGRKESIYFVVSATNIDINDFLGKCDPFLKIFRINMDNTLQLAYRSRYNRADRIEIQDYPGSYSDPYAAVRIGFEIKDYPRSNPTAEYYPEDQEITDLGRSEVYSQLLGIRTTGKAVFFSDQQRGI</sequence>
<protein>
    <submittedName>
        <fullName evidence="2">Uncharacterized protein</fullName>
    </submittedName>
</protein>
<accession>A0A915CLU2</accession>
<name>A0A915CLU2_9BILA</name>
<dbReference type="WBParaSite" id="jg10">
    <property type="protein sequence ID" value="jg10"/>
    <property type="gene ID" value="jg10"/>
</dbReference>
<organism evidence="1 2">
    <name type="scientific">Ditylenchus dipsaci</name>
    <dbReference type="NCBI Taxonomy" id="166011"/>
    <lineage>
        <taxon>Eukaryota</taxon>
        <taxon>Metazoa</taxon>
        <taxon>Ecdysozoa</taxon>
        <taxon>Nematoda</taxon>
        <taxon>Chromadorea</taxon>
        <taxon>Rhabditida</taxon>
        <taxon>Tylenchina</taxon>
        <taxon>Tylenchomorpha</taxon>
        <taxon>Sphaerularioidea</taxon>
        <taxon>Anguinidae</taxon>
        <taxon>Anguininae</taxon>
        <taxon>Ditylenchus</taxon>
    </lineage>
</organism>
<reference evidence="2" key="1">
    <citation type="submission" date="2022-11" db="UniProtKB">
        <authorList>
            <consortium name="WormBaseParasite"/>
        </authorList>
    </citation>
    <scope>IDENTIFICATION</scope>
</reference>
<evidence type="ECO:0000313" key="2">
    <source>
        <dbReference type="WBParaSite" id="jg10"/>
    </source>
</evidence>
<dbReference type="Proteomes" id="UP000887574">
    <property type="component" value="Unplaced"/>
</dbReference>
<keyword evidence="1" id="KW-1185">Reference proteome</keyword>
<proteinExistence type="predicted"/>
<dbReference type="AlphaFoldDB" id="A0A915CLU2"/>